<organism evidence="2 3">
    <name type="scientific">Candidatus Iainarchaeum sp</name>
    <dbReference type="NCBI Taxonomy" id="3101447"/>
    <lineage>
        <taxon>Archaea</taxon>
        <taxon>Candidatus Iainarchaeota</taxon>
        <taxon>Candidatus Iainarchaeia</taxon>
        <taxon>Candidatus Iainarchaeales</taxon>
        <taxon>Candidatus Iainarchaeaceae</taxon>
        <taxon>Candidatus Iainarchaeum</taxon>
    </lineage>
</organism>
<dbReference type="Proteomes" id="UP000678237">
    <property type="component" value="Unassembled WGS sequence"/>
</dbReference>
<dbReference type="EMBL" id="JAGVWE010000003">
    <property type="protein sequence ID" value="MBS3062942.1"/>
    <property type="molecule type" value="Genomic_DNA"/>
</dbReference>
<dbReference type="CDD" id="cd00090">
    <property type="entry name" value="HTH_ARSR"/>
    <property type="match status" value="1"/>
</dbReference>
<protein>
    <submittedName>
        <fullName evidence="2">PadR family transcriptional regulator</fullName>
    </submittedName>
</protein>
<dbReference type="PANTHER" id="PTHR43252">
    <property type="entry name" value="TRANSCRIPTIONAL REGULATOR YQJI"/>
    <property type="match status" value="1"/>
</dbReference>
<comment type="caution">
    <text evidence="2">The sequence shown here is derived from an EMBL/GenBank/DDBJ whole genome shotgun (WGS) entry which is preliminary data.</text>
</comment>
<accession>A0A8T4LAH4</accession>
<reference evidence="2" key="2">
    <citation type="submission" date="2021-05" db="EMBL/GenBank/DDBJ databases">
        <title>Protein family content uncovers lineage relationships and bacterial pathway maintenance mechanisms in DPANN archaea.</title>
        <authorList>
            <person name="Castelle C.J."/>
            <person name="Meheust R."/>
            <person name="Jaffe A.L."/>
            <person name="Seitz K."/>
            <person name="Gong X."/>
            <person name="Baker B.J."/>
            <person name="Banfield J.F."/>
        </authorList>
    </citation>
    <scope>NUCLEOTIDE SEQUENCE</scope>
    <source>
        <strain evidence="2">RIFCSPLOWO2_01_FULL_58_19</strain>
    </source>
</reference>
<dbReference type="InterPro" id="IPR036388">
    <property type="entry name" value="WH-like_DNA-bd_sf"/>
</dbReference>
<dbReference type="InterPro" id="IPR005149">
    <property type="entry name" value="Tscrpt_reg_PadR_N"/>
</dbReference>
<evidence type="ECO:0000313" key="3">
    <source>
        <dbReference type="Proteomes" id="UP000678237"/>
    </source>
</evidence>
<dbReference type="SUPFAM" id="SSF46785">
    <property type="entry name" value="Winged helix' DNA-binding domain"/>
    <property type="match status" value="1"/>
</dbReference>
<dbReference type="InterPro" id="IPR036390">
    <property type="entry name" value="WH_DNA-bd_sf"/>
</dbReference>
<proteinExistence type="predicted"/>
<dbReference type="Gene3D" id="1.10.10.10">
    <property type="entry name" value="Winged helix-like DNA-binding domain superfamily/Winged helix DNA-binding domain"/>
    <property type="match status" value="1"/>
</dbReference>
<gene>
    <name evidence="2" type="ORF">J4203_03645</name>
</gene>
<sequence length="111" mass="12355">MDGKQCAGAPCDMRGFLSFFTLWLLNQKPRSGKDIAEEIGKKKGECPKSGTIYPALKNLKEHGLIQGKRDGKEIVYSLTADGKRAYENAFNFFVKAYGEIVQGHEAARKKN</sequence>
<dbReference type="InterPro" id="IPR011991">
    <property type="entry name" value="ArsR-like_HTH"/>
</dbReference>
<dbReference type="Pfam" id="PF03551">
    <property type="entry name" value="PadR"/>
    <property type="match status" value="1"/>
</dbReference>
<name>A0A8T4LAH4_9ARCH</name>
<evidence type="ECO:0000259" key="1">
    <source>
        <dbReference type="Pfam" id="PF03551"/>
    </source>
</evidence>
<dbReference type="AlphaFoldDB" id="A0A8T4LAH4"/>
<evidence type="ECO:0000313" key="2">
    <source>
        <dbReference type="EMBL" id="MBS3062942.1"/>
    </source>
</evidence>
<dbReference type="PANTHER" id="PTHR43252:SF5">
    <property type="entry name" value="TRANSCRIPTIONAL REGULATOR, PADR-LIKE FAMILY"/>
    <property type="match status" value="1"/>
</dbReference>
<feature type="domain" description="Transcription regulator PadR N-terminal" evidence="1">
    <location>
        <begin position="22"/>
        <end position="87"/>
    </location>
</feature>
<reference evidence="2" key="1">
    <citation type="submission" date="2021-03" db="EMBL/GenBank/DDBJ databases">
        <authorList>
            <person name="Jaffe A."/>
        </authorList>
    </citation>
    <scope>NUCLEOTIDE SEQUENCE</scope>
    <source>
        <strain evidence="2">RIFCSPLOWO2_01_FULL_58_19</strain>
    </source>
</reference>